<name>A0A0D7B4M7_9AGAR</name>
<organism evidence="3 4">
    <name type="scientific">Cylindrobasidium torrendii FP15055 ss-10</name>
    <dbReference type="NCBI Taxonomy" id="1314674"/>
    <lineage>
        <taxon>Eukaryota</taxon>
        <taxon>Fungi</taxon>
        <taxon>Dikarya</taxon>
        <taxon>Basidiomycota</taxon>
        <taxon>Agaricomycotina</taxon>
        <taxon>Agaricomycetes</taxon>
        <taxon>Agaricomycetidae</taxon>
        <taxon>Agaricales</taxon>
        <taxon>Marasmiineae</taxon>
        <taxon>Physalacriaceae</taxon>
        <taxon>Cylindrobasidium</taxon>
    </lineage>
</organism>
<feature type="compositionally biased region" description="Low complexity" evidence="1">
    <location>
        <begin position="460"/>
        <end position="477"/>
    </location>
</feature>
<keyword evidence="2" id="KW-0472">Membrane</keyword>
<protein>
    <recommendedName>
        <fullName evidence="5">Mid2 domain-containing protein</fullName>
    </recommendedName>
</protein>
<evidence type="ECO:0000256" key="2">
    <source>
        <dbReference type="SAM" id="Phobius"/>
    </source>
</evidence>
<dbReference type="Proteomes" id="UP000054007">
    <property type="component" value="Unassembled WGS sequence"/>
</dbReference>
<dbReference type="AlphaFoldDB" id="A0A0D7B4M7"/>
<evidence type="ECO:0000313" key="3">
    <source>
        <dbReference type="EMBL" id="KIY65447.1"/>
    </source>
</evidence>
<proteinExistence type="predicted"/>
<gene>
    <name evidence="3" type="ORF">CYLTODRAFT_424354</name>
</gene>
<feature type="compositionally biased region" description="Gly residues" evidence="1">
    <location>
        <begin position="35"/>
        <end position="49"/>
    </location>
</feature>
<evidence type="ECO:0008006" key="5">
    <source>
        <dbReference type="Google" id="ProtNLM"/>
    </source>
</evidence>
<feature type="region of interest" description="Disordered" evidence="1">
    <location>
        <begin position="279"/>
        <end position="303"/>
    </location>
</feature>
<feature type="compositionally biased region" description="Low complexity" evidence="1">
    <location>
        <begin position="421"/>
        <end position="430"/>
    </location>
</feature>
<keyword evidence="2" id="KW-1133">Transmembrane helix</keyword>
<feature type="region of interest" description="Disordered" evidence="1">
    <location>
        <begin position="1"/>
        <end position="167"/>
    </location>
</feature>
<feature type="region of interest" description="Disordered" evidence="1">
    <location>
        <begin position="381"/>
        <end position="477"/>
    </location>
</feature>
<keyword evidence="2" id="KW-0812">Transmembrane</keyword>
<dbReference type="EMBL" id="KN880590">
    <property type="protein sequence ID" value="KIY65447.1"/>
    <property type="molecule type" value="Genomic_DNA"/>
</dbReference>
<sequence>MLGLNEYRARSGAALPRQGPSGSTGLGVDASGSVETGGTGAGTGTGTDAGPGTQTDNNQPTNTGGGSSSTQQQTSTQQETSTQSSTPTQQPTSTQATSTAPTSTQPTSSASPTSTTSRTSVTTDSTSVPPTSSIPPSTSTEVATRTQSRTSSSRVSSPTTSASNTIASDASASRYTTFVTTLSDGRSTTVTSPLPTNLSTSSPSSDSYSRTALIAGVTAGGVVLLALALGAIFIVKRSKKRRIGWIEAMRQHKREGKGAGAVGLLDGEFDDEDDPFVARGGRYRDNHASGSGSGGRGTPETEMRTVPSHHYHYQTRQQPGGGIGSQVPQLPVPPGYHTPVSASELSLQSPALGVHGSPFGAGNISNHSRTSIFRTSDSGSIFHEALDDNPNTEDPFKVVYPSPPPGITPPPSSFKSPPPVVTISPSSSAPKVTFSDAPTHAPRPASPSRVAFIDENRAASSPSPSKHLGSSPLRVVE</sequence>
<accession>A0A0D7B4M7</accession>
<keyword evidence="4" id="KW-1185">Reference proteome</keyword>
<reference evidence="3 4" key="1">
    <citation type="journal article" date="2015" name="Fungal Genet. Biol.">
        <title>Evolution of novel wood decay mechanisms in Agaricales revealed by the genome sequences of Fistulina hepatica and Cylindrobasidium torrendii.</title>
        <authorList>
            <person name="Floudas D."/>
            <person name="Held B.W."/>
            <person name="Riley R."/>
            <person name="Nagy L.G."/>
            <person name="Koehler G."/>
            <person name="Ransdell A.S."/>
            <person name="Younus H."/>
            <person name="Chow J."/>
            <person name="Chiniquy J."/>
            <person name="Lipzen A."/>
            <person name="Tritt A."/>
            <person name="Sun H."/>
            <person name="Haridas S."/>
            <person name="LaButti K."/>
            <person name="Ohm R.A."/>
            <person name="Kues U."/>
            <person name="Blanchette R.A."/>
            <person name="Grigoriev I.V."/>
            <person name="Minto R.E."/>
            <person name="Hibbett D.S."/>
        </authorList>
    </citation>
    <scope>NUCLEOTIDE SEQUENCE [LARGE SCALE GENOMIC DNA]</scope>
    <source>
        <strain evidence="3 4">FP15055 ss-10</strain>
    </source>
</reference>
<feature type="compositionally biased region" description="Pro residues" evidence="1">
    <location>
        <begin position="401"/>
        <end position="420"/>
    </location>
</feature>
<feature type="compositionally biased region" description="Low complexity" evidence="1">
    <location>
        <begin position="187"/>
        <end position="208"/>
    </location>
</feature>
<feature type="region of interest" description="Disordered" evidence="1">
    <location>
        <begin position="184"/>
        <end position="208"/>
    </location>
</feature>
<evidence type="ECO:0000256" key="1">
    <source>
        <dbReference type="SAM" id="MobiDB-lite"/>
    </source>
</evidence>
<evidence type="ECO:0000313" key="4">
    <source>
        <dbReference type="Proteomes" id="UP000054007"/>
    </source>
</evidence>
<feature type="compositionally biased region" description="Low complexity" evidence="1">
    <location>
        <begin position="68"/>
        <end position="163"/>
    </location>
</feature>
<feature type="transmembrane region" description="Helical" evidence="2">
    <location>
        <begin position="212"/>
        <end position="235"/>
    </location>
</feature>
<dbReference type="STRING" id="1314674.A0A0D7B4M7"/>